<organism evidence="2 3">
    <name type="scientific">Rhodopirellula sallentina SM41</name>
    <dbReference type="NCBI Taxonomy" id="1263870"/>
    <lineage>
        <taxon>Bacteria</taxon>
        <taxon>Pseudomonadati</taxon>
        <taxon>Planctomycetota</taxon>
        <taxon>Planctomycetia</taxon>
        <taxon>Pirellulales</taxon>
        <taxon>Pirellulaceae</taxon>
        <taxon>Rhodopirellula</taxon>
    </lineage>
</organism>
<evidence type="ECO:0000313" key="2">
    <source>
        <dbReference type="EMBL" id="EMI57331.1"/>
    </source>
</evidence>
<gene>
    <name evidence="2" type="ORF">RSSM_01172</name>
</gene>
<protein>
    <submittedName>
        <fullName evidence="2">Uncharacterized protein</fullName>
    </submittedName>
</protein>
<feature type="region of interest" description="Disordered" evidence="1">
    <location>
        <begin position="125"/>
        <end position="144"/>
    </location>
</feature>
<name>M5UHL5_9BACT</name>
<comment type="caution">
    <text evidence="2">The sequence shown here is derived from an EMBL/GenBank/DDBJ whole genome shotgun (WGS) entry which is preliminary data.</text>
</comment>
<dbReference type="AlphaFoldDB" id="M5UHL5"/>
<sequence>MLKIQHHNTNQNGRSGRRLLIVRATRSSVFPKPGVGYLNEPICFDNIAGVCGTKRTTRTAKQIASGTHVTRPRHAATVNTPNHPAIIQGRTLGKTSSDNAMANPITSVRKILAGDDRTFCVDLFSSGRSEDSDSPGADSAGVSS</sequence>
<dbReference type="EMBL" id="ANOH01000095">
    <property type="protein sequence ID" value="EMI57331.1"/>
    <property type="molecule type" value="Genomic_DNA"/>
</dbReference>
<accession>M5UHL5</accession>
<dbReference type="PATRIC" id="fig|1263870.3.peg.1267"/>
<reference evidence="2 3" key="1">
    <citation type="journal article" date="2013" name="Mar. Genomics">
        <title>Expression of sulfatases in Rhodopirellula baltica and the diversity of sulfatases in the genus Rhodopirellula.</title>
        <authorList>
            <person name="Wegner C.E."/>
            <person name="Richter-Heitmann T."/>
            <person name="Klindworth A."/>
            <person name="Klockow C."/>
            <person name="Richter M."/>
            <person name="Achstetter T."/>
            <person name="Glockner F.O."/>
            <person name="Harder J."/>
        </authorList>
    </citation>
    <scope>NUCLEOTIDE SEQUENCE [LARGE SCALE GENOMIC DNA]</scope>
    <source>
        <strain evidence="2 3">SM41</strain>
    </source>
</reference>
<dbReference type="Proteomes" id="UP000011885">
    <property type="component" value="Unassembled WGS sequence"/>
</dbReference>
<evidence type="ECO:0000313" key="3">
    <source>
        <dbReference type="Proteomes" id="UP000011885"/>
    </source>
</evidence>
<keyword evidence="3" id="KW-1185">Reference proteome</keyword>
<proteinExistence type="predicted"/>
<evidence type="ECO:0000256" key="1">
    <source>
        <dbReference type="SAM" id="MobiDB-lite"/>
    </source>
</evidence>